<feature type="domain" description="Flagellar hook-length control protein-like C-terminal" evidence="2">
    <location>
        <begin position="249"/>
        <end position="331"/>
    </location>
</feature>
<dbReference type="AlphaFoldDB" id="N9TZ47"/>
<dbReference type="PATRIC" id="fig|1268237.3.peg.2594"/>
<dbReference type="CDD" id="cd17470">
    <property type="entry name" value="T3SS_Flik_C"/>
    <property type="match status" value="1"/>
</dbReference>
<name>N9TZ47_9GAMM</name>
<evidence type="ECO:0000313" key="4">
    <source>
        <dbReference type="Proteomes" id="UP000023775"/>
    </source>
</evidence>
<comment type="caution">
    <text evidence="3">The sequence shown here is derived from an EMBL/GenBank/DDBJ whole genome shotgun (WGS) entry which is preliminary data.</text>
</comment>
<feature type="compositionally biased region" description="Low complexity" evidence="1">
    <location>
        <begin position="146"/>
        <end position="169"/>
    </location>
</feature>
<accession>N9TZ47</accession>
<gene>
    <name evidence="3" type="ORF">G114_13178</name>
</gene>
<evidence type="ECO:0000256" key="1">
    <source>
        <dbReference type="SAM" id="MobiDB-lite"/>
    </source>
</evidence>
<proteinExistence type="predicted"/>
<sequence length="364" mass="38708">MNPMQINGLGGFRGARGEGIAGGRDAHSEQEGFSLTQDEVEETLPGDPTPEPLSQFVRMAEPELSFIEPLPQFVRMAQEEGRPLAEAPVLQLPGDAPTAQPQGEPAAPAVDEAANTPEPGYVAAPLAFRGMMPVRLPPLSTPETKAAPAAPSSALPQEQAAPAQGEAPARLTQQAITQRELMPLLRLAAHSAAEPAKEGGAEVPPEIPSLKGGPVPVALQRPSELQWAPLRLADPQVQWGQQLVAALKDKVELQVGQQIKQAHIRLDPPELGRLELHVRMDGDRVTVQLNAANPAVRDALIQSMERLRSALMPHHAGGVEVNVGQGGAGQQEQAPRDQVLAGRRALMEEEVVTTDAVGWLDTLV</sequence>
<evidence type="ECO:0000259" key="2">
    <source>
        <dbReference type="Pfam" id="PF02120"/>
    </source>
</evidence>
<dbReference type="InterPro" id="IPR038610">
    <property type="entry name" value="FliK-like_C_sf"/>
</dbReference>
<dbReference type="Gene3D" id="3.30.750.140">
    <property type="match status" value="1"/>
</dbReference>
<feature type="region of interest" description="Disordered" evidence="1">
    <location>
        <begin position="94"/>
        <end position="117"/>
    </location>
</feature>
<organism evidence="3 4">
    <name type="scientific">Aeromonas diversa CDC 2478-85</name>
    <dbReference type="NCBI Taxonomy" id="1268237"/>
    <lineage>
        <taxon>Bacteria</taxon>
        <taxon>Pseudomonadati</taxon>
        <taxon>Pseudomonadota</taxon>
        <taxon>Gammaproteobacteria</taxon>
        <taxon>Aeromonadales</taxon>
        <taxon>Aeromonadaceae</taxon>
        <taxon>Aeromonas</taxon>
    </lineage>
</organism>
<dbReference type="Pfam" id="PF02120">
    <property type="entry name" value="Flg_hook"/>
    <property type="match status" value="1"/>
</dbReference>
<dbReference type="EMBL" id="APVG01000035">
    <property type="protein sequence ID" value="ENY71394.1"/>
    <property type="molecule type" value="Genomic_DNA"/>
</dbReference>
<evidence type="ECO:0000313" key="3">
    <source>
        <dbReference type="EMBL" id="ENY71394.1"/>
    </source>
</evidence>
<keyword evidence="4" id="KW-1185">Reference proteome</keyword>
<dbReference type="Proteomes" id="UP000023775">
    <property type="component" value="Unassembled WGS sequence"/>
</dbReference>
<feature type="compositionally biased region" description="Gly residues" evidence="1">
    <location>
        <begin position="8"/>
        <end position="22"/>
    </location>
</feature>
<reference evidence="3 4" key="1">
    <citation type="journal article" date="2013" name="Genome Announc.">
        <title>Draft Genome Sequence of the Aeromonas diversa Type Strain.</title>
        <authorList>
            <person name="Farfan M."/>
            <person name="Spataro N."/>
            <person name="Sanglas A."/>
            <person name="Albarral V."/>
            <person name="Loren J.G."/>
            <person name="Bosch E."/>
            <person name="Fuste M.C."/>
        </authorList>
    </citation>
    <scope>NUCLEOTIDE SEQUENCE [LARGE SCALE GENOMIC DNA]</scope>
    <source>
        <strain evidence="3 4">2478-85</strain>
    </source>
</reference>
<dbReference type="InterPro" id="IPR052563">
    <property type="entry name" value="FliK"/>
</dbReference>
<protein>
    <submittedName>
        <fullName evidence="3">LafE</fullName>
    </submittedName>
</protein>
<dbReference type="PANTHER" id="PTHR37533">
    <property type="entry name" value="FLAGELLAR HOOK-LENGTH CONTROL PROTEIN"/>
    <property type="match status" value="1"/>
</dbReference>
<dbReference type="RefSeq" id="WP_005355800.1">
    <property type="nucleotide sequence ID" value="NZ_APVG01000035.1"/>
</dbReference>
<feature type="region of interest" description="Disordered" evidence="1">
    <location>
        <begin position="137"/>
        <end position="171"/>
    </location>
</feature>
<dbReference type="InterPro" id="IPR021136">
    <property type="entry name" value="Flagellar_hook_control-like_C"/>
</dbReference>
<feature type="region of interest" description="Disordered" evidence="1">
    <location>
        <begin position="1"/>
        <end position="34"/>
    </location>
</feature>
<dbReference type="PANTHER" id="PTHR37533:SF2">
    <property type="entry name" value="FLAGELLAR HOOK-LENGTH CONTROL PROTEIN"/>
    <property type="match status" value="1"/>
</dbReference>
<dbReference type="eggNOG" id="COG3144">
    <property type="taxonomic scope" value="Bacteria"/>
</dbReference>